<dbReference type="PANTHER" id="PTHR11848">
    <property type="entry name" value="TGF-BETA FAMILY"/>
    <property type="match status" value="1"/>
</dbReference>
<evidence type="ECO:0000256" key="3">
    <source>
        <dbReference type="ARBA" id="ARBA00022525"/>
    </source>
</evidence>
<evidence type="ECO:0000256" key="6">
    <source>
        <dbReference type="RuleBase" id="RU000354"/>
    </source>
</evidence>
<evidence type="ECO:0000256" key="4">
    <source>
        <dbReference type="ARBA" id="ARBA00023030"/>
    </source>
</evidence>
<dbReference type="InterPro" id="IPR029034">
    <property type="entry name" value="Cystine-knot_cytokine"/>
</dbReference>
<dbReference type="SMART" id="SM00204">
    <property type="entry name" value="TGFB"/>
    <property type="match status" value="1"/>
</dbReference>
<protein>
    <recommendedName>
        <fullName evidence="7">TGF-beta family profile domain-containing protein</fullName>
    </recommendedName>
</protein>
<comment type="caution">
    <text evidence="8">The sequence shown here is derived from an EMBL/GenBank/DDBJ whole genome shotgun (WGS) entry which is preliminary data.</text>
</comment>
<dbReference type="Gene3D" id="2.10.90.10">
    <property type="entry name" value="Cystine-knot cytokines"/>
    <property type="match status" value="1"/>
</dbReference>
<evidence type="ECO:0000259" key="7">
    <source>
        <dbReference type="PROSITE" id="PS51362"/>
    </source>
</evidence>
<dbReference type="PRINTS" id="PR00669">
    <property type="entry name" value="INHIBINA"/>
</dbReference>
<keyword evidence="3" id="KW-0964">Secreted</keyword>
<dbReference type="PANTHER" id="PTHR11848:SF294">
    <property type="entry name" value="PROTEIN DVR-1"/>
    <property type="match status" value="1"/>
</dbReference>
<dbReference type="SUPFAM" id="SSF57501">
    <property type="entry name" value="Cystine-knot cytokines"/>
    <property type="match status" value="1"/>
</dbReference>
<keyword evidence="5" id="KW-1015">Disulfide bond</keyword>
<dbReference type="PROSITE" id="PS00250">
    <property type="entry name" value="TGF_BETA_1"/>
    <property type="match status" value="1"/>
</dbReference>
<comment type="similarity">
    <text evidence="2 6">Belongs to the TGF-beta family.</text>
</comment>
<sequence length="205" mass="23459">MANQKLSRKLLTVQTFRLLHKSLYFNLTETCQSWQDPHKNLGLALEISQRKEGSLLAGQTSGCQEIQTFFYTSLIAVTFNPLLCKTSRTKRSYAKPHFTASNICRRRHLYVEFQDVGWQKWIVAPQGYMANYCHGECPYPITEVLNGSNHAILQTLAHSFEPDDVPLPCCVPIKMSAISMLFYDNNDNVVLKHYENMSVDECGCR</sequence>
<dbReference type="InterPro" id="IPR017948">
    <property type="entry name" value="TGFb_CS"/>
</dbReference>
<keyword evidence="4 6" id="KW-0339">Growth factor</keyword>
<keyword evidence="9" id="KW-1185">Reference proteome</keyword>
<evidence type="ECO:0000313" key="9">
    <source>
        <dbReference type="Proteomes" id="UP001162483"/>
    </source>
</evidence>
<evidence type="ECO:0000313" key="8">
    <source>
        <dbReference type="EMBL" id="CAI9620145.1"/>
    </source>
</evidence>
<dbReference type="InterPro" id="IPR001839">
    <property type="entry name" value="TGF-b_C"/>
</dbReference>
<dbReference type="Pfam" id="PF00019">
    <property type="entry name" value="TGF_beta"/>
    <property type="match status" value="1"/>
</dbReference>
<dbReference type="PROSITE" id="PS51362">
    <property type="entry name" value="TGF_BETA_2"/>
    <property type="match status" value="1"/>
</dbReference>
<dbReference type="EMBL" id="CATNWA010020856">
    <property type="protein sequence ID" value="CAI9620145.1"/>
    <property type="molecule type" value="Genomic_DNA"/>
</dbReference>
<feature type="domain" description="TGF-beta family profile" evidence="7">
    <location>
        <begin position="88"/>
        <end position="205"/>
    </location>
</feature>
<gene>
    <name evidence="8" type="ORF">SPARVUS_LOCUS15944497</name>
</gene>
<proteinExistence type="inferred from homology"/>
<organism evidence="8 9">
    <name type="scientific">Staurois parvus</name>
    <dbReference type="NCBI Taxonomy" id="386267"/>
    <lineage>
        <taxon>Eukaryota</taxon>
        <taxon>Metazoa</taxon>
        <taxon>Chordata</taxon>
        <taxon>Craniata</taxon>
        <taxon>Vertebrata</taxon>
        <taxon>Euteleostomi</taxon>
        <taxon>Amphibia</taxon>
        <taxon>Batrachia</taxon>
        <taxon>Anura</taxon>
        <taxon>Neobatrachia</taxon>
        <taxon>Ranoidea</taxon>
        <taxon>Ranidae</taxon>
        <taxon>Staurois</taxon>
    </lineage>
</organism>
<dbReference type="Proteomes" id="UP001162483">
    <property type="component" value="Unassembled WGS sequence"/>
</dbReference>
<accession>A0ABN9HIF2</accession>
<evidence type="ECO:0000256" key="1">
    <source>
        <dbReference type="ARBA" id="ARBA00004613"/>
    </source>
</evidence>
<evidence type="ECO:0000256" key="5">
    <source>
        <dbReference type="ARBA" id="ARBA00023157"/>
    </source>
</evidence>
<dbReference type="CDD" id="cd13764">
    <property type="entry name" value="TGF_beta_GDF1_3_like"/>
    <property type="match status" value="1"/>
</dbReference>
<reference evidence="8" key="1">
    <citation type="submission" date="2023-05" db="EMBL/GenBank/DDBJ databases">
        <authorList>
            <person name="Stuckert A."/>
        </authorList>
    </citation>
    <scope>NUCLEOTIDE SEQUENCE</scope>
</reference>
<name>A0ABN9HIF2_9NEOB</name>
<comment type="subcellular location">
    <subcellularLocation>
        <location evidence="1">Secreted</location>
    </subcellularLocation>
</comment>
<evidence type="ECO:0000256" key="2">
    <source>
        <dbReference type="ARBA" id="ARBA00006656"/>
    </source>
</evidence>
<dbReference type="InterPro" id="IPR015615">
    <property type="entry name" value="TGF-beta-rel"/>
</dbReference>